<dbReference type="RefSeq" id="WP_222872593.1">
    <property type="nucleotide sequence ID" value="NZ_CP039704.1"/>
</dbReference>
<organism evidence="1 2">
    <name type="scientific">Hankyongella ginsenosidimutans</name>
    <dbReference type="NCBI Taxonomy" id="1763828"/>
    <lineage>
        <taxon>Bacteria</taxon>
        <taxon>Pseudomonadati</taxon>
        <taxon>Pseudomonadota</taxon>
        <taxon>Alphaproteobacteria</taxon>
        <taxon>Sphingomonadales</taxon>
        <taxon>Sphingomonadaceae</taxon>
        <taxon>Hankyongella</taxon>
    </lineage>
</organism>
<keyword evidence="2" id="KW-1185">Reference proteome</keyword>
<sequence length="198" mass="21964">MHATIDYFWHANCSEILRSIGGGTMSIHNSVHNIQDPSLRAYFSRFIDKSQTAVPQAAASQENQIKTDVLPTIKKIGSPFADLPKIVPSTNASTTHTSVNESRYREGSTEHDLLKLNDYVQKYNALIDDGLNKHPGRKAAARVYEGAILGLNGSLKKSTSTEYDFAIKVNDKYKLNHNAIKSIAHTLDKNFSLFDQVA</sequence>
<dbReference type="Proteomes" id="UP000298714">
    <property type="component" value="Chromosome"/>
</dbReference>
<dbReference type="EMBL" id="CP039704">
    <property type="protein sequence ID" value="QCI79766.1"/>
    <property type="molecule type" value="Genomic_DNA"/>
</dbReference>
<protein>
    <submittedName>
        <fullName evidence="1">Uncharacterized protein</fullName>
    </submittedName>
</protein>
<evidence type="ECO:0000313" key="1">
    <source>
        <dbReference type="EMBL" id="QCI79766.1"/>
    </source>
</evidence>
<dbReference type="AlphaFoldDB" id="A0A4D7CBK6"/>
<proteinExistence type="predicted"/>
<dbReference type="KEGG" id="hgn:E6W36_10145"/>
<reference evidence="2" key="1">
    <citation type="submission" date="2019-04" db="EMBL/GenBank/DDBJ databases">
        <title>Complete genome sequence of Sphingomonas sp. W1-2-3.</title>
        <authorList>
            <person name="Im W.T."/>
        </authorList>
    </citation>
    <scope>NUCLEOTIDE SEQUENCE [LARGE SCALE GENOMIC DNA]</scope>
    <source>
        <strain evidence="2">W1-2-3</strain>
    </source>
</reference>
<accession>A0A4D7CBK6</accession>
<name>A0A4D7CBK6_9SPHN</name>
<evidence type="ECO:0000313" key="2">
    <source>
        <dbReference type="Proteomes" id="UP000298714"/>
    </source>
</evidence>
<gene>
    <name evidence="1" type="ORF">E6W36_10145</name>
</gene>